<dbReference type="EMBL" id="JAGRRH010000015">
    <property type="protein sequence ID" value="KAG7357566.1"/>
    <property type="molecule type" value="Genomic_DNA"/>
</dbReference>
<keyword evidence="1" id="KW-0677">Repeat</keyword>
<evidence type="ECO:0000313" key="5">
    <source>
        <dbReference type="EMBL" id="KAG7357566.1"/>
    </source>
</evidence>
<dbReference type="PANTHER" id="PTHR10648">
    <property type="entry name" value="SERINE/THREONINE-PROTEIN PHOSPHATASE PP2A 65 KDA REGULATORY SUBUNIT"/>
    <property type="match status" value="1"/>
</dbReference>
<dbReference type="GO" id="GO:0000159">
    <property type="term" value="C:protein phosphatase type 2A complex"/>
    <property type="evidence" value="ECO:0007669"/>
    <property type="project" value="TreeGrafter"/>
</dbReference>
<dbReference type="Proteomes" id="UP000693970">
    <property type="component" value="Unassembled WGS sequence"/>
</dbReference>
<feature type="repeat" description="HEAT" evidence="2">
    <location>
        <begin position="133"/>
        <end position="171"/>
    </location>
</feature>
<dbReference type="Pfam" id="PF02985">
    <property type="entry name" value="HEAT"/>
    <property type="match status" value="2"/>
</dbReference>
<evidence type="ECO:0000256" key="2">
    <source>
        <dbReference type="PROSITE-ProRule" id="PRU00103"/>
    </source>
</evidence>
<organism evidence="5 6">
    <name type="scientific">Nitzschia inconspicua</name>
    <dbReference type="NCBI Taxonomy" id="303405"/>
    <lineage>
        <taxon>Eukaryota</taxon>
        <taxon>Sar</taxon>
        <taxon>Stramenopiles</taxon>
        <taxon>Ochrophyta</taxon>
        <taxon>Bacillariophyta</taxon>
        <taxon>Bacillariophyceae</taxon>
        <taxon>Bacillariophycidae</taxon>
        <taxon>Bacillariales</taxon>
        <taxon>Bacillariaceae</taxon>
        <taxon>Nitzschia</taxon>
    </lineage>
</organism>
<accession>A0A9K3PSB3</accession>
<dbReference type="OrthoDB" id="340346at2759"/>
<reference evidence="5" key="1">
    <citation type="journal article" date="2021" name="Sci. Rep.">
        <title>Diploid genomic architecture of Nitzschia inconspicua, an elite biomass production diatom.</title>
        <authorList>
            <person name="Oliver A."/>
            <person name="Podell S."/>
            <person name="Pinowska A."/>
            <person name="Traller J.C."/>
            <person name="Smith S.R."/>
            <person name="McClure R."/>
            <person name="Beliaev A."/>
            <person name="Bohutskyi P."/>
            <person name="Hill E.A."/>
            <person name="Rabines A."/>
            <person name="Zheng H."/>
            <person name="Allen L.Z."/>
            <person name="Kuo A."/>
            <person name="Grigoriev I.V."/>
            <person name="Allen A.E."/>
            <person name="Hazlebeck D."/>
            <person name="Allen E.E."/>
        </authorList>
    </citation>
    <scope>NUCLEOTIDE SEQUENCE</scope>
    <source>
        <strain evidence="5">Hildebrandi</strain>
    </source>
</reference>
<comment type="caution">
    <text evidence="5">The sequence shown here is derived from an EMBL/GenBank/DDBJ whole genome shotgun (WGS) entry which is preliminary data.</text>
</comment>
<feature type="domain" description="Phosphatase 2A Regulatory Subunit A helical" evidence="4">
    <location>
        <begin position="309"/>
        <end position="467"/>
    </location>
</feature>
<proteinExistence type="predicted"/>
<sequence length="696" mass="76387">MEPRPMEIDPIDGGPKDMNNNNQYNSSVPPPLPSSSTVVSSSTPVLIPMHVSEEEDARQAIEMLRGDDVSARVAAANRLESVATVLGEQRTREELLPFLTEGIDDEDEVLLALATSLGKMIPQVGGGMYAHTLLPPLELLLMVEEITVRDAASASAQTIADSLPDETFQNQYEAMLKRLATKEWFTARISSAGLLAKAYPRLTPTQQQQHVLLFVRLCQDETPMVRRVAAQHLGEMLENVVQAVGRKSLQEEGVAATLLIPLYEELASNEQPDSVRLQTTQNCVSFGRVIGALVTTPSSEKSLTENELALIQRLLPLIVATIDDRSWRVRWTAAAKFANVIKAYNPIPGAMDILIPAYEKLLQDPEAEVRTAATFNLALVAQGCETKVLPAMGMSTEDEMMMTTSSSTTTTTNATNYSGERVTSAERLVKRVTSLTEDDSEHVRAALAMVATELAPILGKDATITHLVPPILLLLRDAASEVRLNLISSLESLNKVIGVDLLSQSLLPAILDLAHDGKWRIRLAIIQQIPLLAKQLGQDFFTDKLSSICVAWLGDDIATIRNAATTNLKELTLLFGTEWACYNLIPPIDDIRHNSSYLRRLTAVQGCAQMMDAMDPAIAQVELLPILLEMAIDPVPNIRFNVAQSLGNLGSICDLMTYEQQILPVLSLLQEDLDRDVRFYADKASAKLEEEYASKK</sequence>
<evidence type="ECO:0000256" key="1">
    <source>
        <dbReference type="ARBA" id="ARBA00022737"/>
    </source>
</evidence>
<dbReference type="AlphaFoldDB" id="A0A9K3PSB3"/>
<dbReference type="InterPro" id="IPR021133">
    <property type="entry name" value="HEAT_type_2"/>
</dbReference>
<dbReference type="GO" id="GO:0005634">
    <property type="term" value="C:nucleus"/>
    <property type="evidence" value="ECO:0007669"/>
    <property type="project" value="TreeGrafter"/>
</dbReference>
<feature type="region of interest" description="Disordered" evidence="3">
    <location>
        <begin position="1"/>
        <end position="36"/>
    </location>
</feature>
<keyword evidence="6" id="KW-1185">Reference proteome</keyword>
<gene>
    <name evidence="5" type="ORF">IV203_002254</name>
</gene>
<evidence type="ECO:0000256" key="3">
    <source>
        <dbReference type="SAM" id="MobiDB-lite"/>
    </source>
</evidence>
<reference evidence="5" key="2">
    <citation type="submission" date="2021-04" db="EMBL/GenBank/DDBJ databases">
        <authorList>
            <person name="Podell S."/>
        </authorList>
    </citation>
    <scope>NUCLEOTIDE SEQUENCE</scope>
    <source>
        <strain evidence="5">Hildebrandi</strain>
    </source>
</reference>
<dbReference type="Pfam" id="PF22956">
    <property type="entry name" value="VPS15-like_hel"/>
    <property type="match status" value="1"/>
</dbReference>
<dbReference type="InterPro" id="IPR051023">
    <property type="entry name" value="PP2A_Regulatory_Subunit_A"/>
</dbReference>
<dbReference type="InterPro" id="IPR055231">
    <property type="entry name" value="2AA_helical"/>
</dbReference>
<protein>
    <submittedName>
        <fullName evidence="5">Peptidase C14 caspase catalytic subunit-like protein</fullName>
    </submittedName>
</protein>
<feature type="repeat" description="HEAT" evidence="2">
    <location>
        <begin position="467"/>
        <end position="505"/>
    </location>
</feature>
<feature type="repeat" description="HEAT" evidence="2">
    <location>
        <begin position="623"/>
        <end position="661"/>
    </location>
</feature>
<dbReference type="GO" id="GO:0005829">
    <property type="term" value="C:cytosol"/>
    <property type="evidence" value="ECO:0007669"/>
    <property type="project" value="TreeGrafter"/>
</dbReference>
<feature type="repeat" description="HEAT" evidence="2">
    <location>
        <begin position="506"/>
        <end position="544"/>
    </location>
</feature>
<feature type="repeat" description="HEAT" evidence="2">
    <location>
        <begin position="354"/>
        <end position="392"/>
    </location>
</feature>
<feature type="repeat" description="HEAT" evidence="2">
    <location>
        <begin position="314"/>
        <end position="346"/>
    </location>
</feature>
<dbReference type="GO" id="GO:0019888">
    <property type="term" value="F:protein phosphatase regulator activity"/>
    <property type="evidence" value="ECO:0007669"/>
    <property type="project" value="TreeGrafter"/>
</dbReference>
<evidence type="ECO:0000313" key="6">
    <source>
        <dbReference type="Proteomes" id="UP000693970"/>
    </source>
</evidence>
<dbReference type="PROSITE" id="PS50077">
    <property type="entry name" value="HEAT_REPEAT"/>
    <property type="match status" value="7"/>
</dbReference>
<dbReference type="PANTHER" id="PTHR10648:SF4">
    <property type="entry name" value="PROTEIN PHOSPHATASE 2 (FORMERLY 2A), REGULATORY SUBUNIT A, BETA ISOFORM-RELATED"/>
    <property type="match status" value="1"/>
</dbReference>
<evidence type="ECO:0000259" key="4">
    <source>
        <dbReference type="Pfam" id="PF22956"/>
    </source>
</evidence>
<name>A0A9K3PSB3_9STRA</name>
<dbReference type="InterPro" id="IPR000357">
    <property type="entry name" value="HEAT"/>
</dbReference>
<feature type="repeat" description="HEAT" evidence="2">
    <location>
        <begin position="428"/>
        <end position="466"/>
    </location>
</feature>